<keyword evidence="2" id="KW-0378">Hydrolase</keyword>
<dbReference type="GO" id="GO:0016787">
    <property type="term" value="F:hydrolase activity"/>
    <property type="evidence" value="ECO:0007669"/>
    <property type="project" value="UniProtKB-KW"/>
</dbReference>
<keyword evidence="3" id="KW-1185">Reference proteome</keyword>
<dbReference type="Gene3D" id="3.10.450.50">
    <property type="match status" value="1"/>
</dbReference>
<dbReference type="RefSeq" id="WP_172840796.1">
    <property type="nucleotide sequence ID" value="NZ_LT840185.1"/>
</dbReference>
<organism evidence="2 3">
    <name type="scientific">Allosphingosinicella indica</name>
    <dbReference type="NCBI Taxonomy" id="941907"/>
    <lineage>
        <taxon>Bacteria</taxon>
        <taxon>Pseudomonadati</taxon>
        <taxon>Pseudomonadota</taxon>
        <taxon>Alphaproteobacteria</taxon>
        <taxon>Sphingomonadales</taxon>
        <taxon>Sphingomonadaceae</taxon>
        <taxon>Allosphingosinicella</taxon>
    </lineage>
</organism>
<dbReference type="AlphaFoldDB" id="A0A1X7G1D5"/>
<accession>A0A1X7G1D5</accession>
<dbReference type="STRING" id="941907.SAMN06295910_0685"/>
<dbReference type="SUPFAM" id="SSF54427">
    <property type="entry name" value="NTF2-like"/>
    <property type="match status" value="1"/>
</dbReference>
<dbReference type="InterPro" id="IPR037401">
    <property type="entry name" value="SnoaL-like"/>
</dbReference>
<evidence type="ECO:0000313" key="2">
    <source>
        <dbReference type="EMBL" id="SMF61693.1"/>
    </source>
</evidence>
<name>A0A1X7G1D5_9SPHN</name>
<dbReference type="EMBL" id="LT840185">
    <property type="protein sequence ID" value="SMF61693.1"/>
    <property type="molecule type" value="Genomic_DNA"/>
</dbReference>
<proteinExistence type="predicted"/>
<protein>
    <submittedName>
        <fullName evidence="2">Limonene-1,2-epoxide hydrolase</fullName>
    </submittedName>
</protein>
<sequence length="142" mass="15504">MSHRATLEALFDDWWAGRLEAIADRFAADAVWHFSAATKPPAIGREAIMAFLTAYAAGAVATRLRLLRAAEDGDTLFIEAVEDFDTAAGRSVLVPYAGVLTFRDGLITDWRDYFDRALVDGQITGTAALPDYAQDLLEPPGR</sequence>
<reference evidence="3" key="1">
    <citation type="submission" date="2017-04" db="EMBL/GenBank/DDBJ databases">
        <authorList>
            <person name="Varghese N."/>
            <person name="Submissions S."/>
        </authorList>
    </citation>
    <scope>NUCLEOTIDE SEQUENCE [LARGE SCALE GENOMIC DNA]</scope>
    <source>
        <strain evidence="3">Dd16</strain>
    </source>
</reference>
<dbReference type="Proteomes" id="UP000192934">
    <property type="component" value="Chromosome I"/>
</dbReference>
<dbReference type="InterPro" id="IPR032710">
    <property type="entry name" value="NTF2-like_dom_sf"/>
</dbReference>
<evidence type="ECO:0000259" key="1">
    <source>
        <dbReference type="Pfam" id="PF12680"/>
    </source>
</evidence>
<dbReference type="Pfam" id="PF12680">
    <property type="entry name" value="SnoaL_2"/>
    <property type="match status" value="1"/>
</dbReference>
<feature type="domain" description="SnoaL-like" evidence="1">
    <location>
        <begin position="8"/>
        <end position="110"/>
    </location>
</feature>
<evidence type="ECO:0000313" key="3">
    <source>
        <dbReference type="Proteomes" id="UP000192934"/>
    </source>
</evidence>
<gene>
    <name evidence="2" type="ORF">SAMN06295910_0685</name>
</gene>